<dbReference type="OrthoDB" id="2664633at2"/>
<dbReference type="Proteomes" id="UP000243468">
    <property type="component" value="Unassembled WGS sequence"/>
</dbReference>
<dbReference type="RefSeq" id="WP_092818267.1">
    <property type="nucleotide sequence ID" value="NZ_BAABKJ010000019.1"/>
</dbReference>
<evidence type="ECO:0000313" key="2">
    <source>
        <dbReference type="Proteomes" id="UP000243468"/>
    </source>
</evidence>
<name>A0A1G6GNZ1_9GAMM</name>
<dbReference type="EMBL" id="FMYO01000001">
    <property type="protein sequence ID" value="SDB83707.1"/>
    <property type="molecule type" value="Genomic_DNA"/>
</dbReference>
<evidence type="ECO:0000313" key="1">
    <source>
        <dbReference type="EMBL" id="SDB83707.1"/>
    </source>
</evidence>
<accession>A0A1G6GNZ1</accession>
<protein>
    <submittedName>
        <fullName evidence="1">Uncharacterized protein</fullName>
    </submittedName>
</protein>
<gene>
    <name evidence="1" type="ORF">SAMN05421732_101167</name>
</gene>
<sequence>MSQQIENTLVIEAYQAIAEEILAFVGENSWDEAGATYEIFGKMISSTWWSKYNSELDRLGSDIPRDVSKLAKEKIFFLRKHLLDLTGDRIWGLTFTLYPTGKFNIQYDYNKPKDYEETDYS</sequence>
<dbReference type="SUPFAM" id="SSF160424">
    <property type="entry name" value="BH3703-like"/>
    <property type="match status" value="1"/>
</dbReference>
<keyword evidence="2" id="KW-1185">Reference proteome</keyword>
<proteinExistence type="predicted"/>
<dbReference type="Gene3D" id="3.30.500.20">
    <property type="entry name" value="BH3703-like domains"/>
    <property type="match status" value="1"/>
</dbReference>
<organism evidence="1 2">
    <name type="scientific">Acinetobacter kookii</name>
    <dbReference type="NCBI Taxonomy" id="1226327"/>
    <lineage>
        <taxon>Bacteria</taxon>
        <taxon>Pseudomonadati</taxon>
        <taxon>Pseudomonadota</taxon>
        <taxon>Gammaproteobacteria</taxon>
        <taxon>Moraxellales</taxon>
        <taxon>Moraxellaceae</taxon>
        <taxon>Acinetobacter</taxon>
    </lineage>
</organism>
<reference evidence="2" key="1">
    <citation type="submission" date="2016-09" db="EMBL/GenBank/DDBJ databases">
        <authorList>
            <person name="Varghese N."/>
            <person name="Submissions S."/>
        </authorList>
    </citation>
    <scope>NUCLEOTIDE SEQUENCE [LARGE SCALE GENOMIC DNA]</scope>
    <source>
        <strain evidence="2">ANC 4667</strain>
    </source>
</reference>
<dbReference type="AlphaFoldDB" id="A0A1G6GNZ1"/>
<dbReference type="InterPro" id="IPR036170">
    <property type="entry name" value="YezG-like_sf"/>
</dbReference>